<protein>
    <submittedName>
        <fullName evidence="1">Uncharacterized protein</fullName>
    </submittedName>
</protein>
<dbReference type="AlphaFoldDB" id="A0AAW0QZ27"/>
<sequence length="114" mass="12792">MEPHLLNSDRAKLCSDDVLHIEQRNVEREILIQLDNFDCTTYYAMMVIGRRRSQSRAGLPIAVMSAASGWRLQQLAISRLDTPDNFATLANTPGASKETTIMPKILVYTDVIPT</sequence>
<proteinExistence type="predicted"/>
<keyword evidence="2" id="KW-1185">Reference proteome</keyword>
<comment type="caution">
    <text evidence="1">The sequence shown here is derived from an EMBL/GenBank/DDBJ whole genome shotgun (WGS) entry which is preliminary data.</text>
</comment>
<reference evidence="1 2" key="1">
    <citation type="submission" date="2023-01" db="EMBL/GenBank/DDBJ databases">
        <title>Analysis of 21 Apiospora genomes using comparative genomics revels a genus with tremendous synthesis potential of carbohydrate active enzymes and secondary metabolites.</title>
        <authorList>
            <person name="Sorensen T."/>
        </authorList>
    </citation>
    <scope>NUCLEOTIDE SEQUENCE [LARGE SCALE GENOMIC DNA]</scope>
    <source>
        <strain evidence="1 2">CBS 117206</strain>
    </source>
</reference>
<evidence type="ECO:0000313" key="1">
    <source>
        <dbReference type="EMBL" id="KAK8120250.1"/>
    </source>
</evidence>
<gene>
    <name evidence="1" type="ORF">PG999_004370</name>
</gene>
<accession>A0AAW0QZ27</accession>
<evidence type="ECO:0000313" key="2">
    <source>
        <dbReference type="Proteomes" id="UP001392437"/>
    </source>
</evidence>
<dbReference type="Proteomes" id="UP001392437">
    <property type="component" value="Unassembled WGS sequence"/>
</dbReference>
<dbReference type="EMBL" id="JAQQWP010000004">
    <property type="protein sequence ID" value="KAK8120250.1"/>
    <property type="molecule type" value="Genomic_DNA"/>
</dbReference>
<organism evidence="1 2">
    <name type="scientific">Apiospora kogelbergensis</name>
    <dbReference type="NCBI Taxonomy" id="1337665"/>
    <lineage>
        <taxon>Eukaryota</taxon>
        <taxon>Fungi</taxon>
        <taxon>Dikarya</taxon>
        <taxon>Ascomycota</taxon>
        <taxon>Pezizomycotina</taxon>
        <taxon>Sordariomycetes</taxon>
        <taxon>Xylariomycetidae</taxon>
        <taxon>Amphisphaeriales</taxon>
        <taxon>Apiosporaceae</taxon>
        <taxon>Apiospora</taxon>
    </lineage>
</organism>
<name>A0AAW0QZ27_9PEZI</name>